<comment type="caution">
    <text evidence="4">The sequence shown here is derived from an EMBL/GenBank/DDBJ whole genome shotgun (WGS) entry which is preliminary data.</text>
</comment>
<feature type="domain" description="FAD/NAD(P)-binding" evidence="3">
    <location>
        <begin position="6"/>
        <end position="289"/>
    </location>
</feature>
<dbReference type="PANTHER" id="PTHR48105">
    <property type="entry name" value="THIOREDOXIN REDUCTASE 1-RELATED-RELATED"/>
    <property type="match status" value="1"/>
</dbReference>
<dbReference type="SUPFAM" id="SSF51905">
    <property type="entry name" value="FAD/NAD(P)-binding domain"/>
    <property type="match status" value="1"/>
</dbReference>
<dbReference type="Pfam" id="PF07992">
    <property type="entry name" value="Pyr_redox_2"/>
    <property type="match status" value="1"/>
</dbReference>
<dbReference type="EMBL" id="JAAGRR010000036">
    <property type="protein sequence ID" value="NDY42133.1"/>
    <property type="molecule type" value="Genomic_DNA"/>
</dbReference>
<sequence length="312" mass="32601">MEAMDYDVVILGCGPGGLQAAVHAARRKVRVLVLGRPGASSLARAHVENYLCVPGKAPGEELLRIGREQAAAFGADFREEDVVRMEGPTEAGGFRLDLEGGETVLATAVVVATGVQRRGLGLKGEKDLVGRGLSYCVDCDANFYRGRRVAVAGDGSAAAHGALTLSRIAAEVHLVTREPATSPKLLERLGEAGVRVLTGRGVAELVSDEQGLRGIRLDDGTELELDGLFVETGAKGAMELVSVLGVEMDPEKFTYIVTNKNQATNIPGIFACGDICGPPFQMAKAVGEGCVAGLAAADHVRKRRQEAGGGDP</sequence>
<evidence type="ECO:0000259" key="3">
    <source>
        <dbReference type="Pfam" id="PF07992"/>
    </source>
</evidence>
<evidence type="ECO:0000313" key="4">
    <source>
        <dbReference type="EMBL" id="NDY42133.1"/>
    </source>
</evidence>
<proteinExistence type="predicted"/>
<reference evidence="4 5" key="1">
    <citation type="submission" date="2020-02" db="EMBL/GenBank/DDBJ databases">
        <title>Comparative genomics of sulfur disproportionating microorganisms.</title>
        <authorList>
            <person name="Ward L.M."/>
            <person name="Bertran E."/>
            <person name="Johnston D.T."/>
        </authorList>
    </citation>
    <scope>NUCLEOTIDE SEQUENCE [LARGE SCALE GENOMIC DNA]</scope>
    <source>
        <strain evidence="4 5">DSM 100025</strain>
    </source>
</reference>
<dbReference type="PRINTS" id="PR00368">
    <property type="entry name" value="FADPNR"/>
</dbReference>
<accession>A0A6N9TPV6</accession>
<keyword evidence="5" id="KW-1185">Reference proteome</keyword>
<protein>
    <submittedName>
        <fullName evidence="4">FAD-dependent oxidoreductase</fullName>
    </submittedName>
</protein>
<name>A0A6N9TPV6_DISTH</name>
<evidence type="ECO:0000256" key="2">
    <source>
        <dbReference type="ARBA" id="ARBA00023002"/>
    </source>
</evidence>
<evidence type="ECO:0000313" key="5">
    <source>
        <dbReference type="Proteomes" id="UP000469346"/>
    </source>
</evidence>
<evidence type="ECO:0000256" key="1">
    <source>
        <dbReference type="ARBA" id="ARBA00022630"/>
    </source>
</evidence>
<organism evidence="4 5">
    <name type="scientific">Dissulfurirhabdus thermomarina</name>
    <dbReference type="NCBI Taxonomy" id="1765737"/>
    <lineage>
        <taxon>Bacteria</taxon>
        <taxon>Deltaproteobacteria</taxon>
        <taxon>Dissulfurirhabdaceae</taxon>
        <taxon>Dissulfurirhabdus</taxon>
    </lineage>
</organism>
<keyword evidence="2" id="KW-0560">Oxidoreductase</keyword>
<dbReference type="PRINTS" id="PR00469">
    <property type="entry name" value="PNDRDTASEII"/>
</dbReference>
<dbReference type="Gene3D" id="3.50.50.60">
    <property type="entry name" value="FAD/NAD(P)-binding domain"/>
    <property type="match status" value="2"/>
</dbReference>
<dbReference type="GO" id="GO:0016491">
    <property type="term" value="F:oxidoreductase activity"/>
    <property type="evidence" value="ECO:0007669"/>
    <property type="project" value="UniProtKB-KW"/>
</dbReference>
<dbReference type="InterPro" id="IPR050097">
    <property type="entry name" value="Ferredoxin-NADP_redctase_2"/>
</dbReference>
<dbReference type="AlphaFoldDB" id="A0A6N9TPV6"/>
<dbReference type="Proteomes" id="UP000469346">
    <property type="component" value="Unassembled WGS sequence"/>
</dbReference>
<dbReference type="InterPro" id="IPR023753">
    <property type="entry name" value="FAD/NAD-binding_dom"/>
</dbReference>
<dbReference type="InterPro" id="IPR036188">
    <property type="entry name" value="FAD/NAD-bd_sf"/>
</dbReference>
<gene>
    <name evidence="4" type="ORF">G3N55_04645</name>
</gene>
<keyword evidence="1" id="KW-0285">Flavoprotein</keyword>